<dbReference type="AlphaFoldDB" id="A0AAE1PM59"/>
<evidence type="ECO:0000256" key="4">
    <source>
        <dbReference type="ARBA" id="ARBA00022737"/>
    </source>
</evidence>
<dbReference type="Gene3D" id="3.30.160.60">
    <property type="entry name" value="Classic Zinc Finger"/>
    <property type="match status" value="2"/>
</dbReference>
<keyword evidence="6" id="KW-0862">Zinc</keyword>
<evidence type="ECO:0000256" key="9">
    <source>
        <dbReference type="ARBA" id="ARBA00023163"/>
    </source>
</evidence>
<evidence type="ECO:0000256" key="6">
    <source>
        <dbReference type="ARBA" id="ARBA00022833"/>
    </source>
</evidence>
<protein>
    <recommendedName>
        <fullName evidence="12">C2H2-type domain-containing protein</fullName>
    </recommendedName>
</protein>
<keyword evidence="8" id="KW-0238">DNA-binding</keyword>
<dbReference type="GO" id="GO:0000978">
    <property type="term" value="F:RNA polymerase II cis-regulatory region sequence-specific DNA binding"/>
    <property type="evidence" value="ECO:0007669"/>
    <property type="project" value="TreeGrafter"/>
</dbReference>
<keyword evidence="5 11" id="KW-0863">Zinc-finger</keyword>
<evidence type="ECO:0000256" key="11">
    <source>
        <dbReference type="PROSITE-ProRule" id="PRU00042"/>
    </source>
</evidence>
<evidence type="ECO:0000256" key="7">
    <source>
        <dbReference type="ARBA" id="ARBA00023015"/>
    </source>
</evidence>
<dbReference type="Pfam" id="PF13465">
    <property type="entry name" value="zf-H2C2_2"/>
    <property type="match status" value="1"/>
</dbReference>
<evidence type="ECO:0000259" key="12">
    <source>
        <dbReference type="PROSITE" id="PS50157"/>
    </source>
</evidence>
<feature type="domain" description="C2H2-type" evidence="12">
    <location>
        <begin position="54"/>
        <end position="84"/>
    </location>
</feature>
<keyword evidence="9" id="KW-0804">Transcription</keyword>
<dbReference type="PROSITE" id="PS50157">
    <property type="entry name" value="ZINC_FINGER_C2H2_2"/>
    <property type="match status" value="1"/>
</dbReference>
<dbReference type="InterPro" id="IPR051497">
    <property type="entry name" value="Dev/Hematopoietic_TF"/>
</dbReference>
<dbReference type="SMART" id="SM00355">
    <property type="entry name" value="ZnF_C2H2"/>
    <property type="match status" value="2"/>
</dbReference>
<dbReference type="PANTHER" id="PTHR45993">
    <property type="entry name" value="B-CELL LYMPHOMA/LEUKEMIA 11"/>
    <property type="match status" value="1"/>
</dbReference>
<gene>
    <name evidence="13" type="ORF">Pmani_018753</name>
</gene>
<evidence type="ECO:0000256" key="8">
    <source>
        <dbReference type="ARBA" id="ARBA00023125"/>
    </source>
</evidence>
<evidence type="ECO:0000313" key="14">
    <source>
        <dbReference type="Proteomes" id="UP001292094"/>
    </source>
</evidence>
<evidence type="ECO:0000256" key="2">
    <source>
        <dbReference type="ARBA" id="ARBA00006991"/>
    </source>
</evidence>
<dbReference type="GO" id="GO:0006357">
    <property type="term" value="P:regulation of transcription by RNA polymerase II"/>
    <property type="evidence" value="ECO:0007669"/>
    <property type="project" value="TreeGrafter"/>
</dbReference>
<proteinExistence type="inferred from homology"/>
<evidence type="ECO:0000256" key="1">
    <source>
        <dbReference type="ARBA" id="ARBA00004123"/>
    </source>
</evidence>
<keyword evidence="3" id="KW-0479">Metal-binding</keyword>
<evidence type="ECO:0000256" key="5">
    <source>
        <dbReference type="ARBA" id="ARBA00022771"/>
    </source>
</evidence>
<dbReference type="GO" id="GO:0005634">
    <property type="term" value="C:nucleus"/>
    <property type="evidence" value="ECO:0007669"/>
    <property type="project" value="UniProtKB-SubCell"/>
</dbReference>
<evidence type="ECO:0000256" key="3">
    <source>
        <dbReference type="ARBA" id="ARBA00022723"/>
    </source>
</evidence>
<dbReference type="EMBL" id="JAWZYT010001729">
    <property type="protein sequence ID" value="KAK4309642.1"/>
    <property type="molecule type" value="Genomic_DNA"/>
</dbReference>
<reference evidence="13" key="1">
    <citation type="submission" date="2023-11" db="EMBL/GenBank/DDBJ databases">
        <title>Genome assemblies of two species of porcelain crab, Petrolisthes cinctipes and Petrolisthes manimaculis (Anomura: Porcellanidae).</title>
        <authorList>
            <person name="Angst P."/>
        </authorList>
    </citation>
    <scope>NUCLEOTIDE SEQUENCE</scope>
    <source>
        <strain evidence="13">PB745_02</strain>
        <tissue evidence="13">Gill</tissue>
    </source>
</reference>
<evidence type="ECO:0000313" key="13">
    <source>
        <dbReference type="EMBL" id="KAK4309642.1"/>
    </source>
</evidence>
<keyword evidence="14" id="KW-1185">Reference proteome</keyword>
<evidence type="ECO:0000256" key="10">
    <source>
        <dbReference type="ARBA" id="ARBA00023242"/>
    </source>
</evidence>
<dbReference type="Proteomes" id="UP001292094">
    <property type="component" value="Unassembled WGS sequence"/>
</dbReference>
<comment type="caution">
    <text evidence="13">The sequence shown here is derived from an EMBL/GenBank/DDBJ whole genome shotgun (WGS) entry which is preliminary data.</text>
</comment>
<sequence>MRVSFKSIDLMAFGYNSILNTQGKTTTFRGTTGLGLHHPSSHTLPPQLPTSPAKLCPVCGRAFGGKNRQFNLARHMRTHTGEKPYACPFCPHRATQKVNLKGHVITRHGRDKWNELVEGSDDSAASGWINQHTGFEDGSYAT</sequence>
<keyword evidence="7" id="KW-0805">Transcription regulation</keyword>
<comment type="similarity">
    <text evidence="2">Belongs to the krueppel C2H2-type zinc-finger protein family.</text>
</comment>
<dbReference type="GO" id="GO:0008270">
    <property type="term" value="F:zinc ion binding"/>
    <property type="evidence" value="ECO:0007669"/>
    <property type="project" value="UniProtKB-KW"/>
</dbReference>
<dbReference type="FunFam" id="3.30.160.60:FF:000075">
    <property type="entry name" value="Putative zinc finger protein 536"/>
    <property type="match status" value="1"/>
</dbReference>
<organism evidence="13 14">
    <name type="scientific">Petrolisthes manimaculis</name>
    <dbReference type="NCBI Taxonomy" id="1843537"/>
    <lineage>
        <taxon>Eukaryota</taxon>
        <taxon>Metazoa</taxon>
        <taxon>Ecdysozoa</taxon>
        <taxon>Arthropoda</taxon>
        <taxon>Crustacea</taxon>
        <taxon>Multicrustacea</taxon>
        <taxon>Malacostraca</taxon>
        <taxon>Eumalacostraca</taxon>
        <taxon>Eucarida</taxon>
        <taxon>Decapoda</taxon>
        <taxon>Pleocyemata</taxon>
        <taxon>Anomura</taxon>
        <taxon>Galatheoidea</taxon>
        <taxon>Porcellanidae</taxon>
        <taxon>Petrolisthes</taxon>
    </lineage>
</organism>
<dbReference type="GO" id="GO:0003700">
    <property type="term" value="F:DNA-binding transcription factor activity"/>
    <property type="evidence" value="ECO:0007669"/>
    <property type="project" value="TreeGrafter"/>
</dbReference>
<keyword evidence="4" id="KW-0677">Repeat</keyword>
<dbReference type="PANTHER" id="PTHR45993:SF6">
    <property type="entry name" value="C2H2-TYPE DOMAIN-CONTAINING PROTEIN"/>
    <property type="match status" value="1"/>
</dbReference>
<dbReference type="InterPro" id="IPR013087">
    <property type="entry name" value="Znf_C2H2_type"/>
</dbReference>
<accession>A0AAE1PM59</accession>
<dbReference type="InterPro" id="IPR036236">
    <property type="entry name" value="Znf_C2H2_sf"/>
</dbReference>
<comment type="subcellular location">
    <subcellularLocation>
        <location evidence="1">Nucleus</location>
    </subcellularLocation>
</comment>
<name>A0AAE1PM59_9EUCA</name>
<keyword evidence="10" id="KW-0539">Nucleus</keyword>
<dbReference type="SUPFAM" id="SSF57667">
    <property type="entry name" value="beta-beta-alpha zinc fingers"/>
    <property type="match status" value="1"/>
</dbReference>